<dbReference type="PATRIC" id="fig|1408189.4.peg.650"/>
<dbReference type="RefSeq" id="WP_053411665.1">
    <property type="nucleotide sequence ID" value="NZ_CP006841.1"/>
</dbReference>
<dbReference type="OrthoDB" id="4425927at2"/>
<evidence type="ECO:0000313" key="1">
    <source>
        <dbReference type="EMBL" id="ALA68427.1"/>
    </source>
</evidence>
<dbReference type="Proteomes" id="UP000058446">
    <property type="component" value="Chromosome"/>
</dbReference>
<dbReference type="KEGG" id="clw:CLAC_03275"/>
<proteinExistence type="predicted"/>
<evidence type="ECO:0000313" key="2">
    <source>
        <dbReference type="Proteomes" id="UP000058446"/>
    </source>
</evidence>
<gene>
    <name evidence="1" type="ORF">CLAC_03275</name>
</gene>
<dbReference type="AlphaFoldDB" id="A0A0K2H321"/>
<dbReference type="EMBL" id="CP006841">
    <property type="protein sequence ID" value="ALA68427.1"/>
    <property type="molecule type" value="Genomic_DNA"/>
</dbReference>
<dbReference type="STRING" id="1408189.CLAC_03275"/>
<organism evidence="1 2">
    <name type="scientific">Corynebacterium lactis RW2-5</name>
    <dbReference type="NCBI Taxonomy" id="1408189"/>
    <lineage>
        <taxon>Bacteria</taxon>
        <taxon>Bacillati</taxon>
        <taxon>Actinomycetota</taxon>
        <taxon>Actinomycetes</taxon>
        <taxon>Mycobacteriales</taxon>
        <taxon>Corynebacteriaceae</taxon>
        <taxon>Corynebacterium</taxon>
    </lineage>
</organism>
<name>A0A0K2H321_9CORY</name>
<protein>
    <submittedName>
        <fullName evidence="1">Uncharacterized protein</fullName>
    </submittedName>
</protein>
<accession>A0A0K2H321</accession>
<reference evidence="1 2" key="1">
    <citation type="submission" date="2013-10" db="EMBL/GenBank/DDBJ databases">
        <title>Complete genome sequence of Corynebacterium lactis DSM 45799(T), isolated from raw cow milk.</title>
        <authorList>
            <person name="Ruckert C."/>
            <person name="Albersmeier A."/>
            <person name="Lipski A."/>
            <person name="Kalinowski J."/>
        </authorList>
    </citation>
    <scope>NUCLEOTIDE SEQUENCE [LARGE SCALE GENOMIC DNA]</scope>
    <source>
        <strain evidence="1 2">RW2-5</strain>
    </source>
</reference>
<keyword evidence="2" id="KW-1185">Reference proteome</keyword>
<sequence>MTTIDTTRVRQGWVDKTLDELGTVTRFAEKLGVPTSTASRWIEPGKDANGRFVGAVLNNFPVEFDDAFVTVREEVQVERVRMRRRRVAA</sequence>